<dbReference type="PANTHER" id="PTHR33745:SF3">
    <property type="entry name" value="RSBT CO-ANTAGONIST PROTEIN RSBRC"/>
    <property type="match status" value="1"/>
</dbReference>
<dbReference type="AlphaFoldDB" id="A0A1H9RGT1"/>
<dbReference type="InterPro" id="IPR051932">
    <property type="entry name" value="Bact_StressResp_Reg"/>
</dbReference>
<keyword evidence="1" id="KW-0597">Phosphoprotein</keyword>
<feature type="domain" description="STAS" evidence="2">
    <location>
        <begin position="160"/>
        <end position="271"/>
    </location>
</feature>
<dbReference type="PANTHER" id="PTHR33745">
    <property type="entry name" value="RSBT ANTAGONIST PROTEIN RSBS-RELATED"/>
    <property type="match status" value="1"/>
</dbReference>
<name>A0A1H9RGT1_9BACI</name>
<dbReference type="Proteomes" id="UP000198571">
    <property type="component" value="Unassembled WGS sequence"/>
</dbReference>
<organism evidence="3 4">
    <name type="scientific">Salipaludibacillus aurantiacus</name>
    <dbReference type="NCBI Taxonomy" id="1601833"/>
    <lineage>
        <taxon>Bacteria</taxon>
        <taxon>Bacillati</taxon>
        <taxon>Bacillota</taxon>
        <taxon>Bacilli</taxon>
        <taxon>Bacillales</taxon>
        <taxon>Bacillaceae</taxon>
    </lineage>
</organism>
<evidence type="ECO:0000313" key="4">
    <source>
        <dbReference type="Proteomes" id="UP000198571"/>
    </source>
</evidence>
<protein>
    <submittedName>
        <fullName evidence="3">Anti-anti-sigma regulatory factor (Antagonist of anti-sigma factor)</fullName>
    </submittedName>
</protein>
<dbReference type="CDD" id="cd07041">
    <property type="entry name" value="STAS_RsbR_RsbS_like"/>
    <property type="match status" value="1"/>
</dbReference>
<reference evidence="4" key="1">
    <citation type="submission" date="2016-10" db="EMBL/GenBank/DDBJ databases">
        <authorList>
            <person name="Varghese N."/>
            <person name="Submissions S."/>
        </authorList>
    </citation>
    <scope>NUCLEOTIDE SEQUENCE [LARGE SCALE GENOMIC DNA]</scope>
    <source>
        <strain evidence="4">S9</strain>
    </source>
</reference>
<evidence type="ECO:0000256" key="1">
    <source>
        <dbReference type="ARBA" id="ARBA00022553"/>
    </source>
</evidence>
<dbReference type="InterPro" id="IPR002645">
    <property type="entry name" value="STAS_dom"/>
</dbReference>
<proteinExistence type="predicted"/>
<gene>
    <name evidence="3" type="ORF">SAMN05518684_103148</name>
</gene>
<sequence length="278" mass="31689">MTRERRDISQSIVNYLVENENELISKVLSHEDMSSLHDTAPLRDIFFQFLHRFQENLLASSSRKRPLTPLIGNIKEQQLMGNSVAVTTVIDGLYDMSKTIWTMFKKEAQDIFNLTADELLYIHDLLNKEIKYAVKEVLNFHVSLSNQKEEKFNEKLNELSVPIINVTGNTAICPLIGAIDESRGRYLLHETLQQCKDRKINRLIFDLSGVPKIDDIVASHLNLVIKSLDLIGVYITLTGVRSNIAMTVIQQDITFEKVSIKATVKQALTSMEIIKDNN</sequence>
<dbReference type="OrthoDB" id="2379721at2"/>
<dbReference type="InterPro" id="IPR036513">
    <property type="entry name" value="STAS_dom_sf"/>
</dbReference>
<evidence type="ECO:0000313" key="3">
    <source>
        <dbReference type="EMBL" id="SER72011.1"/>
    </source>
</evidence>
<keyword evidence="4" id="KW-1185">Reference proteome</keyword>
<dbReference type="Gene3D" id="3.30.750.24">
    <property type="entry name" value="STAS domain"/>
    <property type="match status" value="1"/>
</dbReference>
<dbReference type="EMBL" id="FOGT01000003">
    <property type="protein sequence ID" value="SER72011.1"/>
    <property type="molecule type" value="Genomic_DNA"/>
</dbReference>
<evidence type="ECO:0000259" key="2">
    <source>
        <dbReference type="PROSITE" id="PS50801"/>
    </source>
</evidence>
<dbReference type="SUPFAM" id="SSF52091">
    <property type="entry name" value="SpoIIaa-like"/>
    <property type="match status" value="1"/>
</dbReference>
<accession>A0A1H9RGT1</accession>
<dbReference type="PROSITE" id="PS50801">
    <property type="entry name" value="STAS"/>
    <property type="match status" value="1"/>
</dbReference>
<dbReference type="RefSeq" id="WP_093047956.1">
    <property type="nucleotide sequence ID" value="NZ_FOGT01000003.1"/>
</dbReference>
<dbReference type="Pfam" id="PF01740">
    <property type="entry name" value="STAS"/>
    <property type="match status" value="1"/>
</dbReference>
<dbReference type="STRING" id="1601833.SAMN05518684_103148"/>